<dbReference type="Pfam" id="PF13023">
    <property type="entry name" value="HD_3"/>
    <property type="match status" value="1"/>
</dbReference>
<dbReference type="GO" id="GO:0005737">
    <property type="term" value="C:cytoplasm"/>
    <property type="evidence" value="ECO:0007669"/>
    <property type="project" value="TreeGrafter"/>
</dbReference>
<comment type="cofactor">
    <cofactor evidence="2">
        <name>Mn(2+)</name>
        <dbReference type="ChEBI" id="CHEBI:29035"/>
    </cofactor>
</comment>
<dbReference type="InterPro" id="IPR006674">
    <property type="entry name" value="HD_domain"/>
</dbReference>
<comment type="caution">
    <text evidence="9">The sequence shown here is derived from an EMBL/GenBank/DDBJ whole genome shotgun (WGS) entry which is preliminary data.</text>
</comment>
<feature type="domain" description="HD/PDEase" evidence="8">
    <location>
        <begin position="35"/>
        <end position="145"/>
    </location>
</feature>
<evidence type="ECO:0000256" key="7">
    <source>
        <dbReference type="ARBA" id="ARBA00022801"/>
    </source>
</evidence>
<dbReference type="EMBL" id="MHOQ01000026">
    <property type="protein sequence ID" value="OGZ66536.1"/>
    <property type="molecule type" value="Genomic_DNA"/>
</dbReference>
<evidence type="ECO:0000256" key="6">
    <source>
        <dbReference type="ARBA" id="ARBA00022723"/>
    </source>
</evidence>
<evidence type="ECO:0000259" key="8">
    <source>
        <dbReference type="SMART" id="SM00471"/>
    </source>
</evidence>
<organism evidence="9 10">
    <name type="scientific">Candidatus Staskawiczbacteria bacterium RIFCSPHIGHO2_02_FULL_33_16</name>
    <dbReference type="NCBI Taxonomy" id="1802204"/>
    <lineage>
        <taxon>Bacteria</taxon>
        <taxon>Candidatus Staskawicziibacteriota</taxon>
    </lineage>
</organism>
<evidence type="ECO:0000313" key="9">
    <source>
        <dbReference type="EMBL" id="OGZ66536.1"/>
    </source>
</evidence>
<proteinExistence type="predicted"/>
<protein>
    <recommendedName>
        <fullName evidence="5">5'-deoxynucleotidase</fullName>
        <ecNumber evidence="5">3.1.3.89</ecNumber>
    </recommendedName>
</protein>
<dbReference type="InterPro" id="IPR039356">
    <property type="entry name" value="YfbR/HDDC2"/>
</dbReference>
<dbReference type="InterPro" id="IPR003607">
    <property type="entry name" value="HD/PDEase_dom"/>
</dbReference>
<evidence type="ECO:0000313" key="10">
    <source>
        <dbReference type="Proteomes" id="UP000179183"/>
    </source>
</evidence>
<feature type="non-terminal residue" evidence="9">
    <location>
        <position position="162"/>
    </location>
</feature>
<evidence type="ECO:0000256" key="3">
    <source>
        <dbReference type="ARBA" id="ARBA00001941"/>
    </source>
</evidence>
<evidence type="ECO:0000256" key="1">
    <source>
        <dbReference type="ARBA" id="ARBA00001638"/>
    </source>
</evidence>
<dbReference type="CDD" id="cd00077">
    <property type="entry name" value="HDc"/>
    <property type="match status" value="1"/>
</dbReference>
<comment type="catalytic activity">
    <reaction evidence="1">
        <text>a 2'-deoxyribonucleoside 5'-phosphate + H2O = a 2'-deoxyribonucleoside + phosphate</text>
        <dbReference type="Rhea" id="RHEA:36167"/>
        <dbReference type="ChEBI" id="CHEBI:15377"/>
        <dbReference type="ChEBI" id="CHEBI:18274"/>
        <dbReference type="ChEBI" id="CHEBI:43474"/>
        <dbReference type="ChEBI" id="CHEBI:65317"/>
        <dbReference type="EC" id="3.1.3.89"/>
    </reaction>
</comment>
<dbReference type="GO" id="GO:0046872">
    <property type="term" value="F:metal ion binding"/>
    <property type="evidence" value="ECO:0007669"/>
    <property type="project" value="UniProtKB-KW"/>
</dbReference>
<name>A0A1G2HVF6_9BACT</name>
<dbReference type="SMART" id="SM00471">
    <property type="entry name" value="HDc"/>
    <property type="match status" value="1"/>
</dbReference>
<comment type="cofactor">
    <cofactor evidence="3">
        <name>Co(2+)</name>
        <dbReference type="ChEBI" id="CHEBI:48828"/>
    </cofactor>
</comment>
<dbReference type="PANTHER" id="PTHR11845:SF13">
    <property type="entry name" value="5'-DEOXYNUCLEOTIDASE HDDC2"/>
    <property type="match status" value="1"/>
</dbReference>
<dbReference type="AlphaFoldDB" id="A0A1G2HVF6"/>
<evidence type="ECO:0000256" key="4">
    <source>
        <dbReference type="ARBA" id="ARBA00011738"/>
    </source>
</evidence>
<dbReference type="PANTHER" id="PTHR11845">
    <property type="entry name" value="5'-DEOXYNUCLEOTIDASE HDDC2"/>
    <property type="match status" value="1"/>
</dbReference>
<dbReference type="GO" id="GO:0002953">
    <property type="term" value="F:5'-deoxynucleotidase activity"/>
    <property type="evidence" value="ECO:0007669"/>
    <property type="project" value="UniProtKB-EC"/>
</dbReference>
<evidence type="ECO:0000256" key="5">
    <source>
        <dbReference type="ARBA" id="ARBA00012964"/>
    </source>
</evidence>
<sequence>MEDEKEKRIANFLYEIGTMRKLMRMHRQVLLTDDMSDSITSHSYRVAMISWFLAKEENVDPYKTVMMSLLHDIGEIRSNDHNWIHKKYIKIFDEEINAEQLGSLPYPDLKNFIDEYEKRESKEAILVKEADILDQILLLREYAWAGNKEAEVWLHGKPGKEK</sequence>
<accession>A0A1G2HVF6</accession>
<reference evidence="9 10" key="1">
    <citation type="journal article" date="2016" name="Nat. Commun.">
        <title>Thousands of microbial genomes shed light on interconnected biogeochemical processes in an aquifer system.</title>
        <authorList>
            <person name="Anantharaman K."/>
            <person name="Brown C.T."/>
            <person name="Hug L.A."/>
            <person name="Sharon I."/>
            <person name="Castelle C.J."/>
            <person name="Probst A.J."/>
            <person name="Thomas B.C."/>
            <person name="Singh A."/>
            <person name="Wilkins M.J."/>
            <person name="Karaoz U."/>
            <person name="Brodie E.L."/>
            <person name="Williams K.H."/>
            <person name="Hubbard S.S."/>
            <person name="Banfield J.F."/>
        </authorList>
    </citation>
    <scope>NUCLEOTIDE SEQUENCE [LARGE SCALE GENOMIC DNA]</scope>
</reference>
<comment type="subunit">
    <text evidence="4">Homodimer.</text>
</comment>
<evidence type="ECO:0000256" key="2">
    <source>
        <dbReference type="ARBA" id="ARBA00001936"/>
    </source>
</evidence>
<dbReference type="Gene3D" id="1.10.3210.10">
    <property type="entry name" value="Hypothetical protein af1432"/>
    <property type="match status" value="1"/>
</dbReference>
<keyword evidence="7" id="KW-0378">Hydrolase</keyword>
<dbReference type="SUPFAM" id="SSF109604">
    <property type="entry name" value="HD-domain/PDEase-like"/>
    <property type="match status" value="1"/>
</dbReference>
<dbReference type="EC" id="3.1.3.89" evidence="5"/>
<keyword evidence="6" id="KW-0479">Metal-binding</keyword>
<dbReference type="Proteomes" id="UP000179183">
    <property type="component" value="Unassembled WGS sequence"/>
</dbReference>
<gene>
    <name evidence="9" type="ORF">A3D34_00710</name>
</gene>